<evidence type="ECO:0000256" key="19">
    <source>
        <dbReference type="PROSITE-ProRule" id="PRU00042"/>
    </source>
</evidence>
<dbReference type="SMART" id="SM00355">
    <property type="entry name" value="ZnF_C2H2"/>
    <property type="match status" value="4"/>
</dbReference>
<keyword evidence="11 19" id="KW-0863">Zinc-finger</keyword>
<feature type="compositionally biased region" description="Polar residues" evidence="21">
    <location>
        <begin position="166"/>
        <end position="176"/>
    </location>
</feature>
<evidence type="ECO:0000256" key="9">
    <source>
        <dbReference type="ARBA" id="ARBA00022723"/>
    </source>
</evidence>
<evidence type="ECO:0000256" key="18">
    <source>
        <dbReference type="ARBA" id="ARBA00045669"/>
    </source>
</evidence>
<evidence type="ECO:0000256" key="8">
    <source>
        <dbReference type="ARBA" id="ARBA00022490"/>
    </source>
</evidence>
<dbReference type="OrthoDB" id="288987at2759"/>
<dbReference type="GO" id="GO:0008270">
    <property type="term" value="F:zinc ion binding"/>
    <property type="evidence" value="ECO:0007669"/>
    <property type="project" value="UniProtKB-KW"/>
</dbReference>
<feature type="domain" description="C2H2-type" evidence="22">
    <location>
        <begin position="239"/>
        <end position="261"/>
    </location>
</feature>
<comment type="similarity">
    <text evidence="4">Belongs to the peptidase C78 family. ZUFSP subfamily.</text>
</comment>
<evidence type="ECO:0000259" key="22">
    <source>
        <dbReference type="PROSITE" id="PS50157"/>
    </source>
</evidence>
<evidence type="ECO:0000256" key="21">
    <source>
        <dbReference type="SAM" id="MobiDB-lite"/>
    </source>
</evidence>
<evidence type="ECO:0000256" key="5">
    <source>
        <dbReference type="ARBA" id="ARBA00011274"/>
    </source>
</evidence>
<evidence type="ECO:0000256" key="10">
    <source>
        <dbReference type="ARBA" id="ARBA00022737"/>
    </source>
</evidence>
<keyword evidence="13" id="KW-0862">Zinc</keyword>
<keyword evidence="8" id="KW-0963">Cytoplasm</keyword>
<feature type="region of interest" description="Disordered" evidence="21">
    <location>
        <begin position="87"/>
        <end position="200"/>
    </location>
</feature>
<dbReference type="Gene3D" id="3.90.70.130">
    <property type="match status" value="1"/>
</dbReference>
<dbReference type="FunFam" id="3.90.70.130:FF:000002">
    <property type="entry name" value="Zinc finger containing ubiquitin peptidase 1"/>
    <property type="match status" value="1"/>
</dbReference>
<dbReference type="GO" id="GO:0004843">
    <property type="term" value="F:cysteine-type deubiquitinase activity"/>
    <property type="evidence" value="ECO:0007669"/>
    <property type="project" value="UniProtKB-EC"/>
</dbReference>
<feature type="coiled-coil region" evidence="20">
    <location>
        <begin position="284"/>
        <end position="311"/>
    </location>
</feature>
<keyword evidence="24" id="KW-1185">Reference proteome</keyword>
<dbReference type="Pfam" id="PF07910">
    <property type="entry name" value="Peptidase_C78"/>
    <property type="match status" value="1"/>
</dbReference>
<dbReference type="InterPro" id="IPR012462">
    <property type="entry name" value="UFSP1/2_DUB_cat"/>
</dbReference>
<comment type="function">
    <text evidence="18">Deubiquitinase with endodeubiquitinase activity that specifically interacts with and cleaves 'Lys-63'-linked long polyubiquitin chains. Shows only weak activity against 'Lys-11' and 'Lys-48'-linked chains. Plays an important role in genome stability pathways, functioning to prevent spontaneous DNA damage and also promote cellular survival in response to exogenous DNA damage. Modulates the ubiquitination status of replication protein A (RPA) complex proteins in response to replication stress.</text>
</comment>
<keyword evidence="12" id="KW-0378">Hydrolase</keyword>
<evidence type="ECO:0000256" key="13">
    <source>
        <dbReference type="ARBA" id="ARBA00022833"/>
    </source>
</evidence>
<evidence type="ECO:0000256" key="3">
    <source>
        <dbReference type="ARBA" id="ARBA00004496"/>
    </source>
</evidence>
<dbReference type="PANTHER" id="PTHR48153:SF4">
    <property type="entry name" value="UBIQUITIN CARBOXYL-TERMINAL HYDROLASE MUG105"/>
    <property type="match status" value="1"/>
</dbReference>
<dbReference type="Gene3D" id="3.30.160.60">
    <property type="entry name" value="Classic Zinc Finger"/>
    <property type="match status" value="2"/>
</dbReference>
<comment type="subunit">
    <text evidence="5">Interacts with RPA1 and RPA2.</text>
</comment>
<evidence type="ECO:0000256" key="17">
    <source>
        <dbReference type="ARBA" id="ARBA00031481"/>
    </source>
</evidence>
<dbReference type="PROSITE" id="PS50157">
    <property type="entry name" value="ZINC_FINGER_C2H2_2"/>
    <property type="match status" value="1"/>
</dbReference>
<evidence type="ECO:0000256" key="11">
    <source>
        <dbReference type="ARBA" id="ARBA00022771"/>
    </source>
</evidence>
<dbReference type="PANTHER" id="PTHR48153">
    <property type="entry name" value="UFM1-SPECIFIC PROTEASE 2"/>
    <property type="match status" value="1"/>
</dbReference>
<comment type="caution">
    <text evidence="23">The sequence shown here is derived from an EMBL/GenBank/DDBJ whole genome shotgun (WGS) entry which is preliminary data.</text>
</comment>
<keyword evidence="10" id="KW-0677">Repeat</keyword>
<reference evidence="23" key="1">
    <citation type="submission" date="2021-01" db="EMBL/GenBank/DDBJ databases">
        <authorList>
            <person name="Zahm M."/>
            <person name="Roques C."/>
            <person name="Cabau C."/>
            <person name="Klopp C."/>
            <person name="Donnadieu C."/>
            <person name="Jouanno E."/>
            <person name="Lampietro C."/>
            <person name="Louis A."/>
            <person name="Herpin A."/>
            <person name="Echchiki A."/>
            <person name="Berthelot C."/>
            <person name="Parey E."/>
            <person name="Roest-Crollius H."/>
            <person name="Braasch I."/>
            <person name="Postlethwait J."/>
            <person name="Bobe J."/>
            <person name="Montfort J."/>
            <person name="Bouchez O."/>
            <person name="Begum T."/>
            <person name="Mejri S."/>
            <person name="Adams A."/>
            <person name="Chen W.-J."/>
            <person name="Guiguen Y."/>
        </authorList>
    </citation>
    <scope>NUCLEOTIDE SEQUENCE</scope>
    <source>
        <tissue evidence="23">Blood</tissue>
    </source>
</reference>
<dbReference type="EMBL" id="JAERUA010000020">
    <property type="protein sequence ID" value="KAI1885543.1"/>
    <property type="molecule type" value="Genomic_DNA"/>
</dbReference>
<organism evidence="23 24">
    <name type="scientific">Albula goreensis</name>
    <dbReference type="NCBI Taxonomy" id="1534307"/>
    <lineage>
        <taxon>Eukaryota</taxon>
        <taxon>Metazoa</taxon>
        <taxon>Chordata</taxon>
        <taxon>Craniata</taxon>
        <taxon>Vertebrata</taxon>
        <taxon>Euteleostomi</taxon>
        <taxon>Actinopterygii</taxon>
        <taxon>Neopterygii</taxon>
        <taxon>Teleostei</taxon>
        <taxon>Albuliformes</taxon>
        <taxon>Albulidae</taxon>
        <taxon>Albula</taxon>
    </lineage>
</organism>
<comment type="catalytic activity">
    <reaction evidence="1">
        <text>Thiol-dependent hydrolysis of ester, thioester, amide, peptide and isopeptide bonds formed by the C-terminal Gly of ubiquitin (a 76-residue protein attached to proteins as an intracellular targeting signal).</text>
        <dbReference type="EC" id="3.4.19.12"/>
    </reaction>
</comment>
<keyword evidence="14" id="KW-0007">Acetylation</keyword>
<dbReference type="GO" id="GO:0071567">
    <property type="term" value="F:deUFMylase activity"/>
    <property type="evidence" value="ECO:0007669"/>
    <property type="project" value="UniProtKB-ARBA"/>
</dbReference>
<evidence type="ECO:0000256" key="16">
    <source>
        <dbReference type="ARBA" id="ARBA00029662"/>
    </source>
</evidence>
<dbReference type="GO" id="GO:0005634">
    <property type="term" value="C:nucleus"/>
    <property type="evidence" value="ECO:0007669"/>
    <property type="project" value="UniProtKB-SubCell"/>
</dbReference>
<comment type="subcellular location">
    <subcellularLocation>
        <location evidence="3">Cytoplasm</location>
    </subcellularLocation>
    <subcellularLocation>
        <location evidence="2">Nucleus</location>
    </subcellularLocation>
</comment>
<dbReference type="AlphaFoldDB" id="A0A8T3CKD7"/>
<dbReference type="SUPFAM" id="SSF57667">
    <property type="entry name" value="beta-beta-alpha zinc fingers"/>
    <property type="match status" value="1"/>
</dbReference>
<dbReference type="PROSITE" id="PS00028">
    <property type="entry name" value="ZINC_FINGER_C2H2_1"/>
    <property type="match status" value="3"/>
</dbReference>
<feature type="compositionally biased region" description="Basic and acidic residues" evidence="21">
    <location>
        <begin position="177"/>
        <end position="187"/>
    </location>
</feature>
<evidence type="ECO:0000256" key="14">
    <source>
        <dbReference type="ARBA" id="ARBA00022990"/>
    </source>
</evidence>
<evidence type="ECO:0000256" key="12">
    <source>
        <dbReference type="ARBA" id="ARBA00022801"/>
    </source>
</evidence>
<keyword evidence="9" id="KW-0479">Metal-binding</keyword>
<dbReference type="Pfam" id="PF00096">
    <property type="entry name" value="zf-C2H2"/>
    <property type="match status" value="1"/>
</dbReference>
<evidence type="ECO:0000313" key="23">
    <source>
        <dbReference type="EMBL" id="KAI1885543.1"/>
    </source>
</evidence>
<dbReference type="Proteomes" id="UP000829720">
    <property type="component" value="Unassembled WGS sequence"/>
</dbReference>
<evidence type="ECO:0000256" key="6">
    <source>
        <dbReference type="ARBA" id="ARBA00012759"/>
    </source>
</evidence>
<name>A0A8T3CKD7_9TELE</name>
<evidence type="ECO:0000256" key="1">
    <source>
        <dbReference type="ARBA" id="ARBA00000707"/>
    </source>
</evidence>
<evidence type="ECO:0000256" key="4">
    <source>
        <dbReference type="ARBA" id="ARBA00010469"/>
    </source>
</evidence>
<protein>
    <recommendedName>
        <fullName evidence="7">Zinc finger-containing ubiquitin peptidase 1</fullName>
        <ecNumber evidence="6">3.4.19.12</ecNumber>
    </recommendedName>
    <alternativeName>
        <fullName evidence="17">Lys-63-specific deubiquitinase ZUFSP</fullName>
    </alternativeName>
    <alternativeName>
        <fullName evidence="16">Zinc finger with UFM1-specific peptidase domain protein</fullName>
    </alternativeName>
</protein>
<dbReference type="EC" id="3.4.19.12" evidence="6"/>
<evidence type="ECO:0000256" key="15">
    <source>
        <dbReference type="ARBA" id="ARBA00023242"/>
    </source>
</evidence>
<keyword evidence="15" id="KW-0539">Nucleus</keyword>
<sequence>MVQFNLCKTRVDVMLTCEICGEDVPSPGEMRSHLRVSHLEAQVKCPLCPLEGVSYDELHFHIHTAHAEEADSPKIPAKTLAFPVRVGPADTPENTSQRGLPGCHGAANRDSSDRGAVGGVSHASSNERSSVRVTNGSRAPEHKLNPCMSPQKLTRTDGQACLPQGENLNSTQSSAEKSSRVEQEPVKTKHKRLSSPRKEKLHPCPMCSLLFTDCFILQEHVELHLQESGGAEGSRDQRYECPLCSLSFADSGSLQIHVELHLERLRHTTCRIHHSWSAHSDLLLARRLQEEEEGKRKAEEARREAEEFKKLQKQFGLDASGGYRRQLERNLEREVSRGNMAPAEFHRKRAEIMESLASGVDDGRTRTSGVIGSLCQYYQREGNDVVHIWLSAETDHYSSGEGDRGWGCGYRNFQMLLSSLHKMEAYRGCGTNGAIPSLPRVQALMEKAWREGLDPQGASHFSHKLQGTRAWIGATEIYSLFTSLGVRARIMDFHQPTGPGNTHPRLFEWVKQYFGMSDSRGARLPPRVVQTTLPPIYLQHQGHSRTIVGVEQRKNGSLCLLIFDPGCSPGDMRKLLGRDITGSNVRHLRKFTGSLKHKQYQIVTVEGVLSPEEKQVRIANSRTLRAERVP</sequence>
<evidence type="ECO:0000256" key="20">
    <source>
        <dbReference type="SAM" id="Coils"/>
    </source>
</evidence>
<feature type="compositionally biased region" description="Polar residues" evidence="21">
    <location>
        <begin position="122"/>
        <end position="137"/>
    </location>
</feature>
<dbReference type="InterPro" id="IPR036236">
    <property type="entry name" value="Znf_C2H2_sf"/>
</dbReference>
<dbReference type="InterPro" id="IPR013087">
    <property type="entry name" value="Znf_C2H2_type"/>
</dbReference>
<evidence type="ECO:0000313" key="24">
    <source>
        <dbReference type="Proteomes" id="UP000829720"/>
    </source>
</evidence>
<keyword evidence="20" id="KW-0175">Coiled coil</keyword>
<dbReference type="GO" id="GO:0005737">
    <property type="term" value="C:cytoplasm"/>
    <property type="evidence" value="ECO:0007669"/>
    <property type="project" value="UniProtKB-SubCell"/>
</dbReference>
<evidence type="ECO:0000256" key="7">
    <source>
        <dbReference type="ARBA" id="ARBA00021993"/>
    </source>
</evidence>
<evidence type="ECO:0000256" key="2">
    <source>
        <dbReference type="ARBA" id="ARBA00004123"/>
    </source>
</evidence>
<accession>A0A8T3CKD7</accession>
<proteinExistence type="inferred from homology"/>
<gene>
    <name evidence="23" type="ORF">AGOR_G00204860</name>
</gene>